<sequence length="390" mass="43923">MAPATSGIPSATGTLHMTPATSGTPSATGTVTNPAISPDTVVSSGRVCRRPVIKQKCPICGKVMNKKNLKKHIDRKHTDTPSQDINSKFHLASQCIDRKNGVYTVRKVTSGHSIPLHVQYSTWGEQQKMYCESDECQVNMNVAQRSGLLSYQCIHIRSVSYCTSTAEPVTLKESVLTEMVKARWFGEEKKRLCLAHQQLANNSCIPLSVETSVGSFPTKKLISVFEPKVSYYSRLGRVIVVYNKKLNSWHCPCAKERRSCLHKYIAKWHLFQTDRELFRTVFSTEELPHQKEQTHLEKSNVTDDHPLYPPQDSGLKQMVEYILQKKKIPAVLPDNIRVTSPGKEYPKYLFPDEAICQRCPGVVPLSDPILITKRAKILTSWGIIEGRMLL</sequence>
<protein>
    <recommendedName>
        <fullName evidence="4">C2H2-type domain-containing protein</fullName>
    </recommendedName>
</protein>
<comment type="caution">
    <text evidence="2">The sequence shown here is derived from an EMBL/GenBank/DDBJ whole genome shotgun (WGS) entry which is preliminary data.</text>
</comment>
<reference evidence="2 3" key="1">
    <citation type="submission" date="2024-05" db="EMBL/GenBank/DDBJ databases">
        <title>Genome sequencing and assembly of Indian major carp, Cirrhinus mrigala (Hamilton, 1822).</title>
        <authorList>
            <person name="Mohindra V."/>
            <person name="Chowdhury L.M."/>
            <person name="Lal K."/>
            <person name="Jena J.K."/>
        </authorList>
    </citation>
    <scope>NUCLEOTIDE SEQUENCE [LARGE SCALE GENOMIC DNA]</scope>
    <source>
        <strain evidence="2">CM1030</strain>
        <tissue evidence="2">Blood</tissue>
    </source>
</reference>
<dbReference type="PANTHER" id="PTHR17609:SF3">
    <property type="entry name" value="SAP DOMAIN-CONTAINING PROTEIN"/>
    <property type="match status" value="1"/>
</dbReference>
<dbReference type="Proteomes" id="UP001529510">
    <property type="component" value="Unassembled WGS sequence"/>
</dbReference>
<dbReference type="InterPro" id="IPR039598">
    <property type="entry name" value="HMGXB3"/>
</dbReference>
<proteinExistence type="predicted"/>
<dbReference type="PANTHER" id="PTHR17609">
    <property type="entry name" value="HMG DOMAIN-CONTAINING PROTEIN 3"/>
    <property type="match status" value="1"/>
</dbReference>
<accession>A0ABD0MB74</accession>
<evidence type="ECO:0008006" key="4">
    <source>
        <dbReference type="Google" id="ProtNLM"/>
    </source>
</evidence>
<dbReference type="EMBL" id="JAMKFB020000915">
    <property type="protein sequence ID" value="KAL0146530.1"/>
    <property type="molecule type" value="Genomic_DNA"/>
</dbReference>
<name>A0ABD0MB74_CIRMR</name>
<keyword evidence="3" id="KW-1185">Reference proteome</keyword>
<organism evidence="2 3">
    <name type="scientific">Cirrhinus mrigala</name>
    <name type="common">Mrigala</name>
    <dbReference type="NCBI Taxonomy" id="683832"/>
    <lineage>
        <taxon>Eukaryota</taxon>
        <taxon>Metazoa</taxon>
        <taxon>Chordata</taxon>
        <taxon>Craniata</taxon>
        <taxon>Vertebrata</taxon>
        <taxon>Euteleostomi</taxon>
        <taxon>Actinopterygii</taxon>
        <taxon>Neopterygii</taxon>
        <taxon>Teleostei</taxon>
        <taxon>Ostariophysi</taxon>
        <taxon>Cypriniformes</taxon>
        <taxon>Cyprinidae</taxon>
        <taxon>Labeoninae</taxon>
        <taxon>Labeonini</taxon>
        <taxon>Cirrhinus</taxon>
    </lineage>
</organism>
<dbReference type="AlphaFoldDB" id="A0ABD0MB74"/>
<gene>
    <name evidence="2" type="ORF">M9458_058161</name>
</gene>
<evidence type="ECO:0000313" key="3">
    <source>
        <dbReference type="Proteomes" id="UP001529510"/>
    </source>
</evidence>
<feature type="region of interest" description="Disordered" evidence="1">
    <location>
        <begin position="1"/>
        <end position="42"/>
    </location>
</feature>
<evidence type="ECO:0000256" key="1">
    <source>
        <dbReference type="SAM" id="MobiDB-lite"/>
    </source>
</evidence>
<evidence type="ECO:0000313" key="2">
    <source>
        <dbReference type="EMBL" id="KAL0146530.1"/>
    </source>
</evidence>
<feature type="compositionally biased region" description="Polar residues" evidence="1">
    <location>
        <begin position="7"/>
        <end position="42"/>
    </location>
</feature>